<sequence length="422" mass="44938">MNSSTRNTIAPTASTASTAGTAGTALRRRSLLAALAGASTAGVALTAAAPATAAPASASASASAATSGVGGGPGLTVRGADLSFLRQSEAAGARYADARGKVQPAEKLLRAHGANWVRLRVWVDPPTGYSDNAAALELALRAKRAGMKVLIDLHYSDFWADPAHQTTPAAWAGQDLPTLAATVRAYTAHTLRTLHAAGARVDMVQVGNEVTAGMLWPLGQIYRPGQPDDWTGFTTLLKAGIAGVRDVHPRPKDVPVMVHIDRGGDNGGSRWFYDHVLTAGVEFEIIGQSYYPFWHGSLHDLQANFNDLAARYGKDLVLVETAYPWTLQNGDDLENLIRERSQLPDAERFPATPAGQAAYFKALREVLLAVPHRRGLGFFAWEPAWLPGVGWEPGAGNPNDNLTMFDHDGRALPALNAFRPSR</sequence>
<dbReference type="EC" id="3.2.1.89" evidence="3 6"/>
<dbReference type="SUPFAM" id="SSF51445">
    <property type="entry name" value="(Trans)glycosidases"/>
    <property type="match status" value="1"/>
</dbReference>
<evidence type="ECO:0000256" key="1">
    <source>
        <dbReference type="ARBA" id="ARBA00001695"/>
    </source>
</evidence>
<evidence type="ECO:0000256" key="5">
    <source>
        <dbReference type="ARBA" id="ARBA00023295"/>
    </source>
</evidence>
<feature type="compositionally biased region" description="Polar residues" evidence="7">
    <location>
        <begin position="1"/>
        <end position="11"/>
    </location>
</feature>
<dbReference type="Gene3D" id="3.20.20.80">
    <property type="entry name" value="Glycosidases"/>
    <property type="match status" value="1"/>
</dbReference>
<evidence type="ECO:0000313" key="8">
    <source>
        <dbReference type="EMBL" id="MBB2903393.1"/>
    </source>
</evidence>
<comment type="caution">
    <text evidence="8">The sequence shown here is derived from an EMBL/GenBank/DDBJ whole genome shotgun (WGS) entry which is preliminary data.</text>
</comment>
<protein>
    <recommendedName>
        <fullName evidence="3 6">Arabinogalactan endo-beta-1,4-galactanase</fullName>
        <ecNumber evidence="3 6">3.2.1.89</ecNumber>
    </recommendedName>
</protein>
<evidence type="ECO:0000256" key="2">
    <source>
        <dbReference type="ARBA" id="ARBA00010687"/>
    </source>
</evidence>
<dbReference type="PROSITE" id="PS51318">
    <property type="entry name" value="TAT"/>
    <property type="match status" value="1"/>
</dbReference>
<dbReference type="Proteomes" id="UP000533269">
    <property type="component" value="Unassembled WGS sequence"/>
</dbReference>
<proteinExistence type="inferred from homology"/>
<evidence type="ECO:0000256" key="7">
    <source>
        <dbReference type="SAM" id="MobiDB-lite"/>
    </source>
</evidence>
<feature type="compositionally biased region" description="Low complexity" evidence="7">
    <location>
        <begin position="12"/>
        <end position="21"/>
    </location>
</feature>
<dbReference type="EMBL" id="JACHVY010000007">
    <property type="protein sequence ID" value="MBB2903393.1"/>
    <property type="molecule type" value="Genomic_DNA"/>
</dbReference>
<comment type="catalytic activity">
    <reaction evidence="1 6">
        <text>The enzyme specifically hydrolyzes (1-&gt;4)-beta-D-galactosidic linkages in type I arabinogalactans.</text>
        <dbReference type="EC" id="3.2.1.89"/>
    </reaction>
</comment>
<keyword evidence="5 6" id="KW-0326">Glycosidase</keyword>
<dbReference type="InterPro" id="IPR011683">
    <property type="entry name" value="Glyco_hydro_53"/>
</dbReference>
<dbReference type="PANTHER" id="PTHR34983">
    <property type="entry name" value="ARABINOGALACTAN ENDO-BETA-1,4-GALACTANASE A"/>
    <property type="match status" value="1"/>
</dbReference>
<dbReference type="PANTHER" id="PTHR34983:SF1">
    <property type="entry name" value="ARABINOGALACTAN ENDO-BETA-1,4-GALACTANASE A"/>
    <property type="match status" value="1"/>
</dbReference>
<name>A0A7W4XYT8_KINRA</name>
<evidence type="ECO:0000313" key="9">
    <source>
        <dbReference type="Proteomes" id="UP000533269"/>
    </source>
</evidence>
<organism evidence="8 9">
    <name type="scientific">Kineococcus radiotolerans</name>
    <dbReference type="NCBI Taxonomy" id="131568"/>
    <lineage>
        <taxon>Bacteria</taxon>
        <taxon>Bacillati</taxon>
        <taxon>Actinomycetota</taxon>
        <taxon>Actinomycetes</taxon>
        <taxon>Kineosporiales</taxon>
        <taxon>Kineosporiaceae</taxon>
        <taxon>Kineococcus</taxon>
    </lineage>
</organism>
<gene>
    <name evidence="8" type="ORF">FHR75_004235</name>
</gene>
<feature type="region of interest" description="Disordered" evidence="7">
    <location>
        <begin position="1"/>
        <end position="21"/>
    </location>
</feature>
<reference evidence="8 9" key="1">
    <citation type="submission" date="2020-08" db="EMBL/GenBank/DDBJ databases">
        <title>The Agave Microbiome: Exploring the role of microbial communities in plant adaptations to desert environments.</title>
        <authorList>
            <person name="Partida-Martinez L.P."/>
        </authorList>
    </citation>
    <scope>NUCLEOTIDE SEQUENCE [LARGE SCALE GENOMIC DNA]</scope>
    <source>
        <strain evidence="8 9">AS2.23</strain>
    </source>
</reference>
<dbReference type="InterPro" id="IPR017853">
    <property type="entry name" value="GH"/>
</dbReference>
<dbReference type="AlphaFoldDB" id="A0A7W4XYT8"/>
<dbReference type="GO" id="GO:0015926">
    <property type="term" value="F:glucosidase activity"/>
    <property type="evidence" value="ECO:0007669"/>
    <property type="project" value="InterPro"/>
</dbReference>
<dbReference type="GO" id="GO:0031218">
    <property type="term" value="F:arabinogalactan endo-1,4-beta-galactosidase activity"/>
    <property type="evidence" value="ECO:0007669"/>
    <property type="project" value="UniProtKB-EC"/>
</dbReference>
<dbReference type="Pfam" id="PF07745">
    <property type="entry name" value="Glyco_hydro_53"/>
    <property type="match status" value="1"/>
</dbReference>
<dbReference type="InterPro" id="IPR006311">
    <property type="entry name" value="TAT_signal"/>
</dbReference>
<dbReference type="GO" id="GO:0045490">
    <property type="term" value="P:pectin catabolic process"/>
    <property type="evidence" value="ECO:0007669"/>
    <property type="project" value="TreeGrafter"/>
</dbReference>
<reference evidence="8 9" key="2">
    <citation type="submission" date="2020-08" db="EMBL/GenBank/DDBJ databases">
        <authorList>
            <person name="Partida-Martinez L."/>
            <person name="Huntemann M."/>
            <person name="Clum A."/>
            <person name="Wang J."/>
            <person name="Palaniappan K."/>
            <person name="Ritter S."/>
            <person name="Chen I.-M."/>
            <person name="Stamatis D."/>
            <person name="Reddy T."/>
            <person name="O'Malley R."/>
            <person name="Daum C."/>
            <person name="Shapiro N."/>
            <person name="Ivanova N."/>
            <person name="Kyrpides N."/>
            <person name="Woyke T."/>
        </authorList>
    </citation>
    <scope>NUCLEOTIDE SEQUENCE [LARGE SCALE GENOMIC DNA]</scope>
    <source>
        <strain evidence="8 9">AS2.23</strain>
    </source>
</reference>
<evidence type="ECO:0000256" key="3">
    <source>
        <dbReference type="ARBA" id="ARBA00012556"/>
    </source>
</evidence>
<evidence type="ECO:0000256" key="6">
    <source>
        <dbReference type="RuleBase" id="RU361192"/>
    </source>
</evidence>
<keyword evidence="4 6" id="KW-0378">Hydrolase</keyword>
<evidence type="ECO:0000256" key="4">
    <source>
        <dbReference type="ARBA" id="ARBA00022801"/>
    </source>
</evidence>
<accession>A0A7W4XYT8</accession>
<comment type="similarity">
    <text evidence="2 6">Belongs to the glycosyl hydrolase 53 family.</text>
</comment>